<dbReference type="Gene3D" id="1.10.260.40">
    <property type="entry name" value="lambda repressor-like DNA-binding domains"/>
    <property type="match status" value="1"/>
</dbReference>
<dbReference type="SUPFAM" id="SSF47413">
    <property type="entry name" value="lambda repressor-like DNA-binding domains"/>
    <property type="match status" value="1"/>
</dbReference>
<gene>
    <name evidence="3" type="ORF">WG926_03300</name>
</gene>
<feature type="domain" description="HTH cro/C1-type" evidence="2">
    <location>
        <begin position="17"/>
        <end position="71"/>
    </location>
</feature>
<comment type="caution">
    <text evidence="3">The sequence shown here is derived from an EMBL/GenBank/DDBJ whole genome shotgun (WGS) entry which is preliminary data.</text>
</comment>
<dbReference type="PROSITE" id="PS50943">
    <property type="entry name" value="HTH_CROC1"/>
    <property type="match status" value="1"/>
</dbReference>
<evidence type="ECO:0000256" key="1">
    <source>
        <dbReference type="SAM" id="MobiDB-lite"/>
    </source>
</evidence>
<dbReference type="Pfam" id="PF01381">
    <property type="entry name" value="HTH_3"/>
    <property type="match status" value="1"/>
</dbReference>
<dbReference type="CDD" id="cd00093">
    <property type="entry name" value="HTH_XRE"/>
    <property type="match status" value="1"/>
</dbReference>
<organism evidence="3 4">
    <name type="scientific">Tistrella arctica</name>
    <dbReference type="NCBI Taxonomy" id="3133430"/>
    <lineage>
        <taxon>Bacteria</taxon>
        <taxon>Pseudomonadati</taxon>
        <taxon>Pseudomonadota</taxon>
        <taxon>Alphaproteobacteria</taxon>
        <taxon>Geminicoccales</taxon>
        <taxon>Geminicoccaceae</taxon>
        <taxon>Tistrella</taxon>
    </lineage>
</organism>
<keyword evidence="4" id="KW-1185">Reference proteome</keyword>
<reference evidence="3 4" key="1">
    <citation type="submission" date="2024-03" db="EMBL/GenBank/DDBJ databases">
        <title>High-quality draft genome sequencing of Tistrella sp. BH-R2-4.</title>
        <authorList>
            <person name="Dong C."/>
        </authorList>
    </citation>
    <scope>NUCLEOTIDE SEQUENCE [LARGE SCALE GENOMIC DNA]</scope>
    <source>
        <strain evidence="3 4">BH-R2-4</strain>
    </source>
</reference>
<dbReference type="Proteomes" id="UP001413721">
    <property type="component" value="Unassembled WGS sequence"/>
</dbReference>
<evidence type="ECO:0000313" key="4">
    <source>
        <dbReference type="Proteomes" id="UP001413721"/>
    </source>
</evidence>
<dbReference type="RefSeq" id="WP_345936754.1">
    <property type="nucleotide sequence ID" value="NZ_JBBKTW010000001.1"/>
</dbReference>
<dbReference type="SMART" id="SM00530">
    <property type="entry name" value="HTH_XRE"/>
    <property type="match status" value="1"/>
</dbReference>
<feature type="compositionally biased region" description="Polar residues" evidence="1">
    <location>
        <begin position="169"/>
        <end position="186"/>
    </location>
</feature>
<dbReference type="EMBL" id="JBBKTW010000001">
    <property type="protein sequence ID" value="MEN2987315.1"/>
    <property type="molecule type" value="Genomic_DNA"/>
</dbReference>
<protein>
    <submittedName>
        <fullName evidence="3">Helix-turn-helix transcriptional regulator</fullName>
    </submittedName>
</protein>
<feature type="region of interest" description="Disordered" evidence="1">
    <location>
        <begin position="159"/>
        <end position="186"/>
    </location>
</feature>
<evidence type="ECO:0000259" key="2">
    <source>
        <dbReference type="PROSITE" id="PS50943"/>
    </source>
</evidence>
<accession>A0ABU9YEV1</accession>
<dbReference type="InterPro" id="IPR010982">
    <property type="entry name" value="Lambda_DNA-bd_dom_sf"/>
</dbReference>
<proteinExistence type="predicted"/>
<name>A0ABU9YEV1_9PROT</name>
<sequence length="186" mass="19786">MPKARANADDQALGRRLRRLRILRDLSQSDVAAAIGVSFQQVQKYERGVNRIPAVMVLPLARLLGVTVGRLLDEPPAICPSGATGQPGAVDIGLDHRELVDLQAALAIFDDRDPALQHYLRAIAALASAIALTDIDPESLATGARQPFRQAVAGAKTPMRTGPVAMSGMGTTWSTIPQSDRSSCDP</sequence>
<evidence type="ECO:0000313" key="3">
    <source>
        <dbReference type="EMBL" id="MEN2987315.1"/>
    </source>
</evidence>
<dbReference type="InterPro" id="IPR001387">
    <property type="entry name" value="Cro/C1-type_HTH"/>
</dbReference>